<feature type="domain" description="Methyltransferase" evidence="1">
    <location>
        <begin position="137"/>
        <end position="235"/>
    </location>
</feature>
<dbReference type="Gene3D" id="3.40.50.150">
    <property type="entry name" value="Vaccinia Virus protein VP39"/>
    <property type="match status" value="1"/>
</dbReference>
<dbReference type="GO" id="GO:0032259">
    <property type="term" value="P:methylation"/>
    <property type="evidence" value="ECO:0007669"/>
    <property type="project" value="UniProtKB-KW"/>
</dbReference>
<evidence type="ECO:0000313" key="3">
    <source>
        <dbReference type="Proteomes" id="UP001375743"/>
    </source>
</evidence>
<dbReference type="InterPro" id="IPR041698">
    <property type="entry name" value="Methyltransf_25"/>
</dbReference>
<dbReference type="EC" id="2.1.-.-" evidence="2"/>
<dbReference type="InterPro" id="IPR050508">
    <property type="entry name" value="Methyltransf_Superfamily"/>
</dbReference>
<sequence>MDRVVRGEISPGVALAQLLLRHRTVEASRTALANLGATAPGLASVARRLRHLLEQHGEGSERAAAILAGADAAAGEPASPEEGIERCRRLFDWAAGISPEASVALYSLGDPLLLAEATEEAVAHMERIGVVAPDRHVLDLGCGIGRFERALAGRVAAVTGIDVSAAMIAEARRRCAGLANVRLLQTSGRDLQPFGDAAFDAVIAVDSFPYLYRAGGRALVAAHVRECHRVLREGGDLLLFNLSYAGDLRHERAEAQALADETGFGVLCNGTADLATWDGRAFHFRKGRSRRP</sequence>
<protein>
    <submittedName>
        <fullName evidence="2">Class I SAM-dependent methyltransferase</fullName>
        <ecNumber evidence="2">2.1.-.-</ecNumber>
    </submittedName>
</protein>
<dbReference type="EMBL" id="JBBLZC010000012">
    <property type="protein sequence ID" value="MEK0084085.1"/>
    <property type="molecule type" value="Genomic_DNA"/>
</dbReference>
<comment type="caution">
    <text evidence="2">The sequence shown here is derived from an EMBL/GenBank/DDBJ whole genome shotgun (WGS) entry which is preliminary data.</text>
</comment>
<keyword evidence="2" id="KW-0808">Transferase</keyword>
<dbReference type="PANTHER" id="PTHR42912">
    <property type="entry name" value="METHYLTRANSFERASE"/>
    <property type="match status" value="1"/>
</dbReference>
<dbReference type="GO" id="GO:0008168">
    <property type="term" value="F:methyltransferase activity"/>
    <property type="evidence" value="ECO:0007669"/>
    <property type="project" value="UniProtKB-KW"/>
</dbReference>
<dbReference type="InterPro" id="IPR029063">
    <property type="entry name" value="SAM-dependent_MTases_sf"/>
</dbReference>
<dbReference type="RefSeq" id="WP_418159932.1">
    <property type="nucleotide sequence ID" value="NZ_JBBLZC010000012.1"/>
</dbReference>
<evidence type="ECO:0000259" key="1">
    <source>
        <dbReference type="Pfam" id="PF13649"/>
    </source>
</evidence>
<name>A0ABU8XS86_9PROT</name>
<dbReference type="Pfam" id="PF13649">
    <property type="entry name" value="Methyltransf_25"/>
    <property type="match status" value="1"/>
</dbReference>
<dbReference type="SUPFAM" id="SSF53335">
    <property type="entry name" value="S-adenosyl-L-methionine-dependent methyltransferases"/>
    <property type="match status" value="1"/>
</dbReference>
<accession>A0ABU8XS86</accession>
<dbReference type="CDD" id="cd02440">
    <property type="entry name" value="AdoMet_MTases"/>
    <property type="match status" value="1"/>
</dbReference>
<keyword evidence="3" id="KW-1185">Reference proteome</keyword>
<proteinExistence type="predicted"/>
<keyword evidence="2" id="KW-0489">Methyltransferase</keyword>
<dbReference type="PANTHER" id="PTHR42912:SF80">
    <property type="entry name" value="METHYLTRANSFERASE DOMAIN-CONTAINING PROTEIN"/>
    <property type="match status" value="1"/>
</dbReference>
<evidence type="ECO:0000313" key="2">
    <source>
        <dbReference type="EMBL" id="MEK0084085.1"/>
    </source>
</evidence>
<organism evidence="2 3">
    <name type="scientific">Benzoatithermus flavus</name>
    <dbReference type="NCBI Taxonomy" id="3108223"/>
    <lineage>
        <taxon>Bacteria</taxon>
        <taxon>Pseudomonadati</taxon>
        <taxon>Pseudomonadota</taxon>
        <taxon>Alphaproteobacteria</taxon>
        <taxon>Geminicoccales</taxon>
        <taxon>Geminicoccaceae</taxon>
        <taxon>Benzoatithermus</taxon>
    </lineage>
</organism>
<dbReference type="Proteomes" id="UP001375743">
    <property type="component" value="Unassembled WGS sequence"/>
</dbReference>
<reference evidence="2 3" key="1">
    <citation type="submission" date="2024-01" db="EMBL/GenBank/DDBJ databases">
        <title>Multi-omics insights into the function and evolution of sodium benzoate biodegradation pathways in Benzoatithermus flavus gen. nov., sp. nov. from hot spring.</title>
        <authorList>
            <person name="Hu C.-J."/>
            <person name="Li W.-J."/>
        </authorList>
    </citation>
    <scope>NUCLEOTIDE SEQUENCE [LARGE SCALE GENOMIC DNA]</scope>
    <source>
        <strain evidence="2 3">SYSU G07066</strain>
    </source>
</reference>
<gene>
    <name evidence="2" type="ORF">U1T56_13050</name>
</gene>